<keyword evidence="2" id="KW-1185">Reference proteome</keyword>
<dbReference type="AlphaFoldDB" id="A0A9Q9AZ98"/>
<sequence length="182" mass="21359">MADVEPRITEAFTNLGFKPTDKRTDAFKHLVVQFIQDQDRHLETCQQEPVPNPLNLTNDDKLDIAAVNFVQHFGDDLWPVISWSEPNRQHLNDRWYVDTFTITRRCETKFVCEQDQNCLVFGANNRSLWEDKLRSPLGQAVRQYMRMVTRLDAAQLSHLRWKPFPELLAEVLSVQPTEFTRT</sequence>
<dbReference type="EMBL" id="CP099423">
    <property type="protein sequence ID" value="USW54471.1"/>
    <property type="molecule type" value="Genomic_DNA"/>
</dbReference>
<reference evidence="1" key="1">
    <citation type="submission" date="2022-06" db="EMBL/GenBank/DDBJ databases">
        <title>Complete genome sequences of two strains of the flax pathogen Septoria linicola.</title>
        <authorList>
            <person name="Lapalu N."/>
            <person name="Simon A."/>
            <person name="Demenou B."/>
            <person name="Paumier D."/>
            <person name="Guillot M.-P."/>
            <person name="Gout L."/>
            <person name="Valade R."/>
        </authorList>
    </citation>
    <scope>NUCLEOTIDE SEQUENCE</scope>
    <source>
        <strain evidence="1">SE15195</strain>
    </source>
</reference>
<gene>
    <name evidence="1" type="ORF">Slin15195_G077900</name>
</gene>
<evidence type="ECO:0000313" key="1">
    <source>
        <dbReference type="EMBL" id="USW54471.1"/>
    </source>
</evidence>
<dbReference type="Proteomes" id="UP001056384">
    <property type="component" value="Chromosome 6"/>
</dbReference>
<accession>A0A9Q9AZ98</accession>
<evidence type="ECO:0000313" key="2">
    <source>
        <dbReference type="Proteomes" id="UP001056384"/>
    </source>
</evidence>
<protein>
    <submittedName>
        <fullName evidence="1">Uncharacterized protein</fullName>
    </submittedName>
</protein>
<organism evidence="1 2">
    <name type="scientific">Septoria linicola</name>
    <dbReference type="NCBI Taxonomy" id="215465"/>
    <lineage>
        <taxon>Eukaryota</taxon>
        <taxon>Fungi</taxon>
        <taxon>Dikarya</taxon>
        <taxon>Ascomycota</taxon>
        <taxon>Pezizomycotina</taxon>
        <taxon>Dothideomycetes</taxon>
        <taxon>Dothideomycetidae</taxon>
        <taxon>Mycosphaerellales</taxon>
        <taxon>Mycosphaerellaceae</taxon>
        <taxon>Septoria</taxon>
    </lineage>
</organism>
<name>A0A9Q9AZ98_9PEZI</name>
<proteinExistence type="predicted"/>